<accession>A0ABN7PEA8</accession>
<dbReference type="PANTHER" id="PTHR14577:SF0">
    <property type="entry name" value="NUCLEOLAR PROTEIN 12"/>
    <property type="match status" value="1"/>
</dbReference>
<comment type="subcellular location">
    <subcellularLocation>
        <location evidence="1">Nucleus</location>
        <location evidence="1">Nucleolus</location>
    </subcellularLocation>
</comment>
<evidence type="ECO:0000256" key="2">
    <source>
        <dbReference type="ARBA" id="ARBA00007175"/>
    </source>
</evidence>
<keyword evidence="4" id="KW-0175">Coiled coil</keyword>
<comment type="caution">
    <text evidence="7">The sequence shown here is derived from an EMBL/GenBank/DDBJ whole genome shotgun (WGS) entry which is preliminary data.</text>
</comment>
<protein>
    <recommendedName>
        <fullName evidence="3">Nucleolar protein 12</fullName>
    </recommendedName>
</protein>
<keyword evidence="8" id="KW-1185">Reference proteome</keyword>
<dbReference type="Pfam" id="PF09805">
    <property type="entry name" value="Nop25"/>
    <property type="match status" value="1"/>
</dbReference>
<evidence type="ECO:0000313" key="8">
    <source>
        <dbReference type="Proteomes" id="UP001153148"/>
    </source>
</evidence>
<keyword evidence="5" id="KW-0539">Nucleus</keyword>
<dbReference type="PANTHER" id="PTHR14577">
    <property type="entry name" value="NUCLEOLAR PROTEIN 12"/>
    <property type="match status" value="1"/>
</dbReference>
<dbReference type="InterPro" id="IPR019186">
    <property type="entry name" value="Nucleolar_protein_12"/>
</dbReference>
<feature type="region of interest" description="Disordered" evidence="6">
    <location>
        <begin position="46"/>
        <end position="78"/>
    </location>
</feature>
<evidence type="ECO:0000256" key="3">
    <source>
        <dbReference type="ARBA" id="ARBA00015520"/>
    </source>
</evidence>
<reference evidence="7" key="1">
    <citation type="submission" date="2021-03" db="EMBL/GenBank/DDBJ databases">
        <authorList>
            <person name="Tran Van P."/>
        </authorList>
    </citation>
    <scope>NUCLEOTIDE SEQUENCE</scope>
</reference>
<dbReference type="Proteomes" id="UP001153148">
    <property type="component" value="Unassembled WGS sequence"/>
</dbReference>
<evidence type="ECO:0000313" key="7">
    <source>
        <dbReference type="EMBL" id="CAG2063888.1"/>
    </source>
</evidence>
<comment type="similarity">
    <text evidence="2">Belongs to the RRP17 family.</text>
</comment>
<sequence length="78" mass="9370">MNKTKMATPKVAGKAFHPKKRINRKTKLHLVFDGNARREFLTGFHKRKVQRQKKAKEELDHQLREERKRLKQEVGHKK</sequence>
<feature type="non-terminal residue" evidence="7">
    <location>
        <position position="78"/>
    </location>
</feature>
<dbReference type="EMBL" id="CAJPIN010029989">
    <property type="protein sequence ID" value="CAG2063888.1"/>
    <property type="molecule type" value="Genomic_DNA"/>
</dbReference>
<gene>
    <name evidence="7" type="ORF">TPAB3V08_LOCUS10835</name>
</gene>
<evidence type="ECO:0000256" key="1">
    <source>
        <dbReference type="ARBA" id="ARBA00004604"/>
    </source>
</evidence>
<evidence type="ECO:0000256" key="6">
    <source>
        <dbReference type="SAM" id="MobiDB-lite"/>
    </source>
</evidence>
<evidence type="ECO:0000256" key="5">
    <source>
        <dbReference type="ARBA" id="ARBA00023242"/>
    </source>
</evidence>
<proteinExistence type="inferred from homology"/>
<name>A0ABN7PEA8_TIMPD</name>
<evidence type="ECO:0000256" key="4">
    <source>
        <dbReference type="ARBA" id="ARBA00023054"/>
    </source>
</evidence>
<organism evidence="7 8">
    <name type="scientific">Timema podura</name>
    <name type="common">Walking stick</name>
    <dbReference type="NCBI Taxonomy" id="61482"/>
    <lineage>
        <taxon>Eukaryota</taxon>
        <taxon>Metazoa</taxon>
        <taxon>Ecdysozoa</taxon>
        <taxon>Arthropoda</taxon>
        <taxon>Hexapoda</taxon>
        <taxon>Insecta</taxon>
        <taxon>Pterygota</taxon>
        <taxon>Neoptera</taxon>
        <taxon>Polyneoptera</taxon>
        <taxon>Phasmatodea</taxon>
        <taxon>Timematodea</taxon>
        <taxon>Timematoidea</taxon>
        <taxon>Timematidae</taxon>
        <taxon>Timema</taxon>
    </lineage>
</organism>
<feature type="compositionally biased region" description="Basic and acidic residues" evidence="6">
    <location>
        <begin position="55"/>
        <end position="78"/>
    </location>
</feature>